<dbReference type="eggNOG" id="KOG3407">
    <property type="taxonomic scope" value="Eukaryota"/>
</dbReference>
<dbReference type="InterPro" id="IPR013169">
    <property type="entry name" value="mRNA_splic_Cwf18-like"/>
</dbReference>
<evidence type="ECO:0000313" key="3">
    <source>
        <dbReference type="Proteomes" id="UP000032141"/>
    </source>
</evidence>
<dbReference type="GO" id="GO:0071014">
    <property type="term" value="C:post-mRNA release spliceosomal complex"/>
    <property type="evidence" value="ECO:0007669"/>
    <property type="project" value="TreeGrafter"/>
</dbReference>
<dbReference type="HOGENOM" id="CLU_091076_2_0_1"/>
<feature type="region of interest" description="Disordered" evidence="1">
    <location>
        <begin position="118"/>
        <end position="154"/>
    </location>
</feature>
<dbReference type="PANTHER" id="PTHR31551">
    <property type="entry name" value="PRE-MRNA-SPLICING FACTOR CWF18"/>
    <property type="match status" value="1"/>
</dbReference>
<dbReference type="Gramene" id="Bo3g058770.1">
    <property type="protein sequence ID" value="Bo3g058770.1"/>
    <property type="gene ID" value="Bo3g058770"/>
</dbReference>
<dbReference type="PANTHER" id="PTHR31551:SF1">
    <property type="entry name" value="COILED-COIL DOMAIN-CONTAINING PROTEIN 12"/>
    <property type="match status" value="1"/>
</dbReference>
<dbReference type="Proteomes" id="UP000032141">
    <property type="component" value="Chromosome C3"/>
</dbReference>
<sequence>MGSESDSVEEKAAARKEALRALRAAQELSESKEEGEGDAAVEEDGPAMKFRNYVHHQSYPNSKIRLLHFHLQWRRKRFDPFVNIAPKKQNWDLRRDVQKKLDKLESWTQKAMYKLMEEHEKERETEKLMKRQQKVERPDDTKEAAEHSTRFCYI</sequence>
<dbReference type="Pfam" id="PF08315">
    <property type="entry name" value="cwf18"/>
    <property type="match status" value="2"/>
</dbReference>
<proteinExistence type="predicted"/>
<keyword evidence="3" id="KW-1185">Reference proteome</keyword>
<evidence type="ECO:0000313" key="2">
    <source>
        <dbReference type="EnsemblPlants" id="Bo3g058770.1"/>
    </source>
</evidence>
<dbReference type="EnsemblPlants" id="Bo3g058770.1">
    <property type="protein sequence ID" value="Bo3g058770.1"/>
    <property type="gene ID" value="Bo3g058770"/>
</dbReference>
<dbReference type="STRING" id="109376.A0A0D3B9R3"/>
<dbReference type="SMR" id="A0A0D3B9R3"/>
<dbReference type="GO" id="GO:0005684">
    <property type="term" value="C:U2-type spliceosomal complex"/>
    <property type="evidence" value="ECO:0007669"/>
    <property type="project" value="TreeGrafter"/>
</dbReference>
<organism evidence="2 3">
    <name type="scientific">Brassica oleracea var. oleracea</name>
    <dbReference type="NCBI Taxonomy" id="109376"/>
    <lineage>
        <taxon>Eukaryota</taxon>
        <taxon>Viridiplantae</taxon>
        <taxon>Streptophyta</taxon>
        <taxon>Embryophyta</taxon>
        <taxon>Tracheophyta</taxon>
        <taxon>Spermatophyta</taxon>
        <taxon>Magnoliopsida</taxon>
        <taxon>eudicotyledons</taxon>
        <taxon>Gunneridae</taxon>
        <taxon>Pentapetalae</taxon>
        <taxon>rosids</taxon>
        <taxon>malvids</taxon>
        <taxon>Brassicales</taxon>
        <taxon>Brassicaceae</taxon>
        <taxon>Brassiceae</taxon>
        <taxon>Brassica</taxon>
    </lineage>
</organism>
<reference evidence="2 3" key="1">
    <citation type="journal article" date="2014" name="Genome Biol.">
        <title>Transcriptome and methylome profiling reveals relics of genome dominance in the mesopolyploid Brassica oleracea.</title>
        <authorList>
            <person name="Parkin I.A."/>
            <person name="Koh C."/>
            <person name="Tang H."/>
            <person name="Robinson S.J."/>
            <person name="Kagale S."/>
            <person name="Clarke W.E."/>
            <person name="Town C.D."/>
            <person name="Nixon J."/>
            <person name="Krishnakumar V."/>
            <person name="Bidwell S.L."/>
            <person name="Denoeud F."/>
            <person name="Belcram H."/>
            <person name="Links M.G."/>
            <person name="Just J."/>
            <person name="Clarke C."/>
            <person name="Bender T."/>
            <person name="Huebert T."/>
            <person name="Mason A.S."/>
            <person name="Pires J.C."/>
            <person name="Barker G."/>
            <person name="Moore J."/>
            <person name="Walley P.G."/>
            <person name="Manoli S."/>
            <person name="Batley J."/>
            <person name="Edwards D."/>
            <person name="Nelson M.N."/>
            <person name="Wang X."/>
            <person name="Paterson A.H."/>
            <person name="King G."/>
            <person name="Bancroft I."/>
            <person name="Chalhoub B."/>
            <person name="Sharpe A.G."/>
        </authorList>
    </citation>
    <scope>NUCLEOTIDE SEQUENCE</scope>
    <source>
        <strain evidence="2 3">cv. TO1000</strain>
    </source>
</reference>
<dbReference type="AlphaFoldDB" id="A0A0D3B9R3"/>
<dbReference type="OMA" id="KPHNETT"/>
<evidence type="ECO:0000256" key="1">
    <source>
        <dbReference type="SAM" id="MobiDB-lite"/>
    </source>
</evidence>
<protein>
    <submittedName>
        <fullName evidence="2">Uncharacterized protein</fullName>
    </submittedName>
</protein>
<accession>A0A0D3B9R3</accession>
<feature type="compositionally biased region" description="Acidic residues" evidence="1">
    <location>
        <begin position="35"/>
        <end position="45"/>
    </location>
</feature>
<feature type="region of interest" description="Disordered" evidence="1">
    <location>
        <begin position="24"/>
        <end position="46"/>
    </location>
</feature>
<reference evidence="2" key="2">
    <citation type="submission" date="2015-03" db="UniProtKB">
        <authorList>
            <consortium name="EnsemblPlants"/>
        </authorList>
    </citation>
    <scope>IDENTIFICATION</scope>
</reference>
<name>A0A0D3B9R3_BRAOL</name>